<dbReference type="Pfam" id="PF09643">
    <property type="entry name" value="YopX"/>
    <property type="match status" value="1"/>
</dbReference>
<sequence>MQDRFRVRGWSVFDSGYYDDIQNMLFGEESNMTLLDAISKGLVNEIIPEQCTGLKDKNGKLIYEGDVVEVPVLYNEIPTGKKQRCKMYYKHGAFNIYAVKSEYLKVIGNIHENPELLEGNK</sequence>
<dbReference type="InterPro" id="IPR019096">
    <property type="entry name" value="YopX_protein"/>
</dbReference>
<evidence type="ECO:0000259" key="1">
    <source>
        <dbReference type="Pfam" id="PF09643"/>
    </source>
</evidence>
<organism evidence="2 3">
    <name type="scientific">Candidatus Gallilactobacillus intestinavium</name>
    <dbReference type="NCBI Taxonomy" id="2840838"/>
    <lineage>
        <taxon>Bacteria</taxon>
        <taxon>Bacillati</taxon>
        <taxon>Bacillota</taxon>
        <taxon>Bacilli</taxon>
        <taxon>Lactobacillales</taxon>
        <taxon>Lactobacillaceae</taxon>
        <taxon>Lactobacillaceae incertae sedis</taxon>
        <taxon>Candidatus Gallilactobacillus</taxon>
    </lineage>
</organism>
<dbReference type="Gene3D" id="2.30.30.290">
    <property type="entry name" value="YopX-like domains"/>
    <property type="match status" value="1"/>
</dbReference>
<name>A0A9D9E4K9_9LACO</name>
<proteinExistence type="predicted"/>
<dbReference type="Proteomes" id="UP000823614">
    <property type="component" value="Unassembled WGS sequence"/>
</dbReference>
<reference evidence="2" key="2">
    <citation type="journal article" date="2021" name="PeerJ">
        <title>Extensive microbial diversity within the chicken gut microbiome revealed by metagenomics and culture.</title>
        <authorList>
            <person name="Gilroy R."/>
            <person name="Ravi A."/>
            <person name="Getino M."/>
            <person name="Pursley I."/>
            <person name="Horton D.L."/>
            <person name="Alikhan N.F."/>
            <person name="Baker D."/>
            <person name="Gharbi K."/>
            <person name="Hall N."/>
            <person name="Watson M."/>
            <person name="Adriaenssens E.M."/>
            <person name="Foster-Nyarko E."/>
            <person name="Jarju S."/>
            <person name="Secka A."/>
            <person name="Antonio M."/>
            <person name="Oren A."/>
            <person name="Chaudhuri R.R."/>
            <person name="La Ragione R."/>
            <person name="Hildebrand F."/>
            <person name="Pallen M.J."/>
        </authorList>
    </citation>
    <scope>NUCLEOTIDE SEQUENCE</scope>
    <source>
        <strain evidence="2">C6-149</strain>
    </source>
</reference>
<evidence type="ECO:0000313" key="3">
    <source>
        <dbReference type="Proteomes" id="UP000823614"/>
    </source>
</evidence>
<feature type="domain" description="YopX protein" evidence="1">
    <location>
        <begin position="47"/>
        <end position="118"/>
    </location>
</feature>
<dbReference type="EMBL" id="JADIMP010000041">
    <property type="protein sequence ID" value="MBO8441244.1"/>
    <property type="molecule type" value="Genomic_DNA"/>
</dbReference>
<reference evidence="2" key="1">
    <citation type="submission" date="2020-10" db="EMBL/GenBank/DDBJ databases">
        <authorList>
            <person name="Gilroy R."/>
        </authorList>
    </citation>
    <scope>NUCLEOTIDE SEQUENCE</scope>
    <source>
        <strain evidence="2">C6-149</strain>
    </source>
</reference>
<accession>A0A9D9E4K9</accession>
<protein>
    <recommendedName>
        <fullName evidence="1">YopX protein domain-containing protein</fullName>
    </recommendedName>
</protein>
<dbReference type="InterPro" id="IPR023385">
    <property type="entry name" value="YopX-like_C"/>
</dbReference>
<dbReference type="AlphaFoldDB" id="A0A9D9E4K9"/>
<dbReference type="SUPFAM" id="SSF159006">
    <property type="entry name" value="YopX-like"/>
    <property type="match status" value="1"/>
</dbReference>
<comment type="caution">
    <text evidence="2">The sequence shown here is derived from an EMBL/GenBank/DDBJ whole genome shotgun (WGS) entry which is preliminary data.</text>
</comment>
<gene>
    <name evidence="2" type="ORF">IAA89_02220</name>
</gene>
<evidence type="ECO:0000313" key="2">
    <source>
        <dbReference type="EMBL" id="MBO8441244.1"/>
    </source>
</evidence>